<organism evidence="1 2">
    <name type="scientific">Dendrobium nobile</name>
    <name type="common">Orchid</name>
    <dbReference type="NCBI Taxonomy" id="94219"/>
    <lineage>
        <taxon>Eukaryota</taxon>
        <taxon>Viridiplantae</taxon>
        <taxon>Streptophyta</taxon>
        <taxon>Embryophyta</taxon>
        <taxon>Tracheophyta</taxon>
        <taxon>Spermatophyta</taxon>
        <taxon>Magnoliopsida</taxon>
        <taxon>Liliopsida</taxon>
        <taxon>Asparagales</taxon>
        <taxon>Orchidaceae</taxon>
        <taxon>Epidendroideae</taxon>
        <taxon>Malaxideae</taxon>
        <taxon>Dendrobiinae</taxon>
        <taxon>Dendrobium</taxon>
    </lineage>
</organism>
<sequence>MQNFLINYFISSIVCLDSNFELCRCISQSLAMKRKNEIALMGFNIFGFYMEMVTLASFSP</sequence>
<comment type="caution">
    <text evidence="1">The sequence shown here is derived from an EMBL/GenBank/DDBJ whole genome shotgun (WGS) entry which is preliminary data.</text>
</comment>
<evidence type="ECO:0000313" key="2">
    <source>
        <dbReference type="Proteomes" id="UP000829196"/>
    </source>
</evidence>
<dbReference type="Proteomes" id="UP000829196">
    <property type="component" value="Unassembled WGS sequence"/>
</dbReference>
<gene>
    <name evidence="1" type="ORF">KFK09_015123</name>
</gene>
<keyword evidence="2" id="KW-1185">Reference proteome</keyword>
<name>A0A8T3B3X1_DENNO</name>
<dbReference type="EMBL" id="JAGYWB010000011">
    <property type="protein sequence ID" value="KAI0504174.1"/>
    <property type="molecule type" value="Genomic_DNA"/>
</dbReference>
<protein>
    <submittedName>
        <fullName evidence="1">Uncharacterized protein</fullName>
    </submittedName>
</protein>
<dbReference type="AlphaFoldDB" id="A0A8T3B3X1"/>
<proteinExistence type="predicted"/>
<accession>A0A8T3B3X1</accession>
<reference evidence="1" key="1">
    <citation type="journal article" date="2022" name="Front. Genet.">
        <title>Chromosome-Scale Assembly of the Dendrobium nobile Genome Provides Insights Into the Molecular Mechanism of the Biosynthesis of the Medicinal Active Ingredient of Dendrobium.</title>
        <authorList>
            <person name="Xu Q."/>
            <person name="Niu S.-C."/>
            <person name="Li K.-L."/>
            <person name="Zheng P.-J."/>
            <person name="Zhang X.-J."/>
            <person name="Jia Y."/>
            <person name="Liu Y."/>
            <person name="Niu Y.-X."/>
            <person name="Yu L.-H."/>
            <person name="Chen D.-F."/>
            <person name="Zhang G.-Q."/>
        </authorList>
    </citation>
    <scope>NUCLEOTIDE SEQUENCE</scope>
    <source>
        <tissue evidence="1">Leaf</tissue>
    </source>
</reference>
<evidence type="ECO:0000313" key="1">
    <source>
        <dbReference type="EMBL" id="KAI0504174.1"/>
    </source>
</evidence>